<accession>A0A9N9G616</accession>
<evidence type="ECO:0000313" key="3">
    <source>
        <dbReference type="EMBL" id="CAG8579606.1"/>
    </source>
</evidence>
<feature type="compositionally biased region" description="Polar residues" evidence="2">
    <location>
        <begin position="75"/>
        <end position="97"/>
    </location>
</feature>
<feature type="non-terminal residue" evidence="3">
    <location>
        <position position="1"/>
    </location>
</feature>
<feature type="coiled-coil region" evidence="1">
    <location>
        <begin position="149"/>
        <end position="236"/>
    </location>
</feature>
<comment type="caution">
    <text evidence="3">The sequence shown here is derived from an EMBL/GenBank/DDBJ whole genome shotgun (WGS) entry which is preliminary data.</text>
</comment>
<feature type="region of interest" description="Disordered" evidence="2">
    <location>
        <begin position="262"/>
        <end position="312"/>
    </location>
</feature>
<proteinExistence type="predicted"/>
<evidence type="ECO:0000256" key="2">
    <source>
        <dbReference type="SAM" id="MobiDB-lite"/>
    </source>
</evidence>
<feature type="compositionally biased region" description="Acidic residues" evidence="2">
    <location>
        <begin position="287"/>
        <end position="312"/>
    </location>
</feature>
<gene>
    <name evidence="3" type="ORF">RFULGI_LOCUS5790</name>
</gene>
<name>A0A9N9G616_9GLOM</name>
<reference evidence="3" key="1">
    <citation type="submission" date="2021-06" db="EMBL/GenBank/DDBJ databases">
        <authorList>
            <person name="Kallberg Y."/>
            <person name="Tangrot J."/>
            <person name="Rosling A."/>
        </authorList>
    </citation>
    <scope>NUCLEOTIDE SEQUENCE</scope>
    <source>
        <strain evidence="3">IN212</strain>
    </source>
</reference>
<dbReference type="Gene3D" id="1.20.5.340">
    <property type="match status" value="1"/>
</dbReference>
<keyword evidence="1" id="KW-0175">Coiled coil</keyword>
<sequence>MAPRNHGKSSGKPKCPGCSHHFEDLRRHVLRIHRTTISELQRRQQNITIQRLNESPNSHQETPHVSALTREENLTDSTNSLHQESLNSRQKTPSLHSDGNLEHVLALTSGDQIKNAFETYILKTTQFYQRQLKRKEISSDECFNNTEILNALKSRIVKIVNEIKRFSNRNNILEKKADYFQTKTNSLIKENKALRKEVKALRKENKAIREVIMHSININNHNVDQYENEIRKLLEIDNDENAIKECLLPCTFLFIVNEEDTEDTGECSNSNHRNNGNKGDVSKDSEENSDNEADDGEENCDDEVNDNLEESD</sequence>
<protein>
    <submittedName>
        <fullName evidence="3">8712_t:CDS:1</fullName>
    </submittedName>
</protein>
<evidence type="ECO:0000313" key="4">
    <source>
        <dbReference type="Proteomes" id="UP000789396"/>
    </source>
</evidence>
<organism evidence="3 4">
    <name type="scientific">Racocetra fulgida</name>
    <dbReference type="NCBI Taxonomy" id="60492"/>
    <lineage>
        <taxon>Eukaryota</taxon>
        <taxon>Fungi</taxon>
        <taxon>Fungi incertae sedis</taxon>
        <taxon>Mucoromycota</taxon>
        <taxon>Glomeromycotina</taxon>
        <taxon>Glomeromycetes</taxon>
        <taxon>Diversisporales</taxon>
        <taxon>Gigasporaceae</taxon>
        <taxon>Racocetra</taxon>
    </lineage>
</organism>
<feature type="compositionally biased region" description="Polar residues" evidence="2">
    <location>
        <begin position="266"/>
        <end position="277"/>
    </location>
</feature>
<dbReference type="AlphaFoldDB" id="A0A9N9G616"/>
<feature type="region of interest" description="Disordered" evidence="2">
    <location>
        <begin position="72"/>
        <end position="97"/>
    </location>
</feature>
<keyword evidence="4" id="KW-1185">Reference proteome</keyword>
<dbReference type="EMBL" id="CAJVPZ010006919">
    <property type="protein sequence ID" value="CAG8579606.1"/>
    <property type="molecule type" value="Genomic_DNA"/>
</dbReference>
<dbReference type="Proteomes" id="UP000789396">
    <property type="component" value="Unassembled WGS sequence"/>
</dbReference>
<evidence type="ECO:0000256" key="1">
    <source>
        <dbReference type="SAM" id="Coils"/>
    </source>
</evidence>